<evidence type="ECO:0000313" key="2">
    <source>
        <dbReference type="EMBL" id="KJA24459.1"/>
    </source>
</evidence>
<evidence type="ECO:0000313" key="3">
    <source>
        <dbReference type="Proteomes" id="UP000054270"/>
    </source>
</evidence>
<accession>A0A0D2P0J8</accession>
<dbReference type="Proteomes" id="UP000054270">
    <property type="component" value="Unassembled WGS sequence"/>
</dbReference>
<dbReference type="AlphaFoldDB" id="A0A0D2P0J8"/>
<reference evidence="3" key="1">
    <citation type="submission" date="2014-04" db="EMBL/GenBank/DDBJ databases">
        <title>Evolutionary Origins and Diversification of the Mycorrhizal Mutualists.</title>
        <authorList>
            <consortium name="DOE Joint Genome Institute"/>
            <consortium name="Mycorrhizal Genomics Consortium"/>
            <person name="Kohler A."/>
            <person name="Kuo A."/>
            <person name="Nagy L.G."/>
            <person name="Floudas D."/>
            <person name="Copeland A."/>
            <person name="Barry K.W."/>
            <person name="Cichocki N."/>
            <person name="Veneault-Fourrey C."/>
            <person name="LaButti K."/>
            <person name="Lindquist E.A."/>
            <person name="Lipzen A."/>
            <person name="Lundell T."/>
            <person name="Morin E."/>
            <person name="Murat C."/>
            <person name="Riley R."/>
            <person name="Ohm R."/>
            <person name="Sun H."/>
            <person name="Tunlid A."/>
            <person name="Henrissat B."/>
            <person name="Grigoriev I.V."/>
            <person name="Hibbett D.S."/>
            <person name="Martin F."/>
        </authorList>
    </citation>
    <scope>NUCLEOTIDE SEQUENCE [LARGE SCALE GENOMIC DNA]</scope>
    <source>
        <strain evidence="3">FD-334 SS-4</strain>
    </source>
</reference>
<feature type="compositionally biased region" description="Polar residues" evidence="1">
    <location>
        <begin position="114"/>
        <end position="132"/>
    </location>
</feature>
<proteinExistence type="predicted"/>
<protein>
    <submittedName>
        <fullName evidence="2">Uncharacterized protein</fullName>
    </submittedName>
</protein>
<name>A0A0D2P0J8_HYPSF</name>
<feature type="region of interest" description="Disordered" evidence="1">
    <location>
        <begin position="111"/>
        <end position="132"/>
    </location>
</feature>
<organism evidence="2 3">
    <name type="scientific">Hypholoma sublateritium (strain FD-334 SS-4)</name>
    <dbReference type="NCBI Taxonomy" id="945553"/>
    <lineage>
        <taxon>Eukaryota</taxon>
        <taxon>Fungi</taxon>
        <taxon>Dikarya</taxon>
        <taxon>Basidiomycota</taxon>
        <taxon>Agaricomycotina</taxon>
        <taxon>Agaricomycetes</taxon>
        <taxon>Agaricomycetidae</taxon>
        <taxon>Agaricales</taxon>
        <taxon>Agaricineae</taxon>
        <taxon>Strophariaceae</taxon>
        <taxon>Hypholoma</taxon>
    </lineage>
</organism>
<gene>
    <name evidence="2" type="ORF">HYPSUDRAFT_200660</name>
</gene>
<dbReference type="EMBL" id="KN817537">
    <property type="protein sequence ID" value="KJA24459.1"/>
    <property type="molecule type" value="Genomic_DNA"/>
</dbReference>
<sequence length="236" mass="26081">MPSAFLPRHARSPALPLERPSIPATPTAAEFLPLTETHAPLTELHYAPSRVCATVAGPSSFKSERGLELRSDCSFALSHRAHRTARRLLLWTAACVPTRCSLSWTANEHVDADTSWTPTPRTSTHQRGPSNSTLLDALHRSLTQTSRRVQPNTPPRTHHRIRQATRVLRVWSTAFITLDLCPSADGPWGMRYVEIALWSSIAEATPRFQPCAGWGGVALSFTLSLPLTQFIRGAYT</sequence>
<evidence type="ECO:0000256" key="1">
    <source>
        <dbReference type="SAM" id="MobiDB-lite"/>
    </source>
</evidence>
<keyword evidence="3" id="KW-1185">Reference proteome</keyword>